<gene>
    <name evidence="4" type="ORF">BET99_04975</name>
</gene>
<dbReference type="Pfam" id="PF02780">
    <property type="entry name" value="Transketolase_C"/>
    <property type="match status" value="1"/>
</dbReference>
<feature type="domain" description="Transketolase N-terminal" evidence="2">
    <location>
        <begin position="53"/>
        <end position="283"/>
    </location>
</feature>
<evidence type="ECO:0000259" key="2">
    <source>
        <dbReference type="Pfam" id="PF00456"/>
    </source>
</evidence>
<dbReference type="PANTHER" id="PTHR43825">
    <property type="entry name" value="PYRUVATE DEHYDROGENASE E1 COMPONENT"/>
    <property type="match status" value="1"/>
</dbReference>
<organism evidence="4 5">
    <name type="scientific">Marine Group III euryarchaeote CG-Epi2</name>
    <dbReference type="NCBI Taxonomy" id="1888996"/>
    <lineage>
        <taxon>Archaea</taxon>
        <taxon>Methanobacteriati</taxon>
        <taxon>Thermoplasmatota</taxon>
        <taxon>Thermoplasmata</taxon>
        <taxon>Candidatus Thermoprofundales</taxon>
    </lineage>
</organism>
<sequence length="630" mass="69197">MDFPIDFSQYVDLKLSIDNELTSDELKILNNNIEITRNAVIATTAFARAKGLGGHTGGPYDIVPEALIVDFLRNGGAQIHDEFFDEAGHRSALQYVRGVLRGKMDSEKLLHYREYGSGLAGHPEPELLDCIDFSTGRLGHAAGHVNGVAMAYPGQAVVMYGSDGAQMEGNNAEAARLAVANNLNVKWIIDDNNVTIAGNPNSYMAGFDVAKTLEGQGFNVFTCDGENYEELYKTIVKSLKITGPVAIVCKRVMGPGIPDLEGECQLHDVIPFDVGIKYLKERNETKAVELLEEVAASQENASVMEFKGSGEKDACRKQFGTSITSILKDMSEEERKGVHAFDSDLEGSVGLTAVRKEFPECFTSAGIHERGNYLAAAGFGSKEGNLGIFATFSAFMEMVISEITMSRLNESNVLAHFSHAGVDHMSDNTCHFGLNNFFADNYVEEGSSTGLYFPADVNQMDSVVKRVFHDHGLRFIFSNRSKTPLILDQNGESFYGKGYEFIPGTDEIIREGDAGWIVSYGDMLHRCLHVVEEYREKGINIGLINKPTLNSVDEEVMAKIGKSPFVLVIESLNSRTGLGIRFGTWLLERGLSPHYDYMGTTRPGNCGQEEQILHQGLGVENLKEKLSNLL</sequence>
<dbReference type="InterPro" id="IPR051157">
    <property type="entry name" value="PDH/Transketolase"/>
</dbReference>
<dbReference type="EMBL" id="MIYZ01000021">
    <property type="protein sequence ID" value="OIR22210.1"/>
    <property type="molecule type" value="Genomic_DNA"/>
</dbReference>
<dbReference type="Pfam" id="PF00456">
    <property type="entry name" value="Transketolase_N"/>
    <property type="match status" value="1"/>
</dbReference>
<dbReference type="SUPFAM" id="SSF52922">
    <property type="entry name" value="TK C-terminal domain-like"/>
    <property type="match status" value="1"/>
</dbReference>
<accession>A0A1J5TMM9</accession>
<comment type="cofactor">
    <cofactor evidence="1">
        <name>thiamine diphosphate</name>
        <dbReference type="ChEBI" id="CHEBI:58937"/>
    </cofactor>
</comment>
<reference evidence="4 5" key="1">
    <citation type="submission" date="2016-08" db="EMBL/GenBank/DDBJ databases">
        <title>New Insights into Marine Group III Euryarchaeota, from dark to light.</title>
        <authorList>
            <person name="Haro-Moreno J.M."/>
            <person name="Rodriguez-Valera F."/>
            <person name="Lopez-Garcia P."/>
            <person name="Moreira D."/>
            <person name="Martin-Cuadrado A.B."/>
        </authorList>
    </citation>
    <scope>NUCLEOTIDE SEQUENCE [LARGE SCALE GENOMIC DNA]</scope>
    <source>
        <strain evidence="4">CG-Epi2</strain>
    </source>
</reference>
<dbReference type="InterPro" id="IPR005474">
    <property type="entry name" value="Transketolase_N"/>
</dbReference>
<evidence type="ECO:0000259" key="3">
    <source>
        <dbReference type="Pfam" id="PF02780"/>
    </source>
</evidence>
<dbReference type="GO" id="GO:0006082">
    <property type="term" value="P:organic acid metabolic process"/>
    <property type="evidence" value="ECO:0007669"/>
    <property type="project" value="UniProtKB-ARBA"/>
</dbReference>
<feature type="domain" description="Transketolase C-terminal" evidence="3">
    <location>
        <begin position="507"/>
        <end position="581"/>
    </location>
</feature>
<evidence type="ECO:0000256" key="1">
    <source>
        <dbReference type="ARBA" id="ARBA00001964"/>
    </source>
</evidence>
<dbReference type="Gene3D" id="3.40.50.920">
    <property type="match status" value="1"/>
</dbReference>
<dbReference type="InterPro" id="IPR009014">
    <property type="entry name" value="Transketo_C/PFOR_II"/>
</dbReference>
<dbReference type="PANTHER" id="PTHR43825:SF1">
    <property type="entry name" value="TRANSKETOLASE-LIKE PYRIMIDINE-BINDING DOMAIN-CONTAINING PROTEIN"/>
    <property type="match status" value="1"/>
</dbReference>
<dbReference type="Proteomes" id="UP000183615">
    <property type="component" value="Unassembled WGS sequence"/>
</dbReference>
<evidence type="ECO:0000313" key="4">
    <source>
        <dbReference type="EMBL" id="OIR22210.1"/>
    </source>
</evidence>
<evidence type="ECO:0000313" key="5">
    <source>
        <dbReference type="Proteomes" id="UP000183615"/>
    </source>
</evidence>
<dbReference type="AlphaFoldDB" id="A0A1J5TMM9"/>
<dbReference type="InterPro" id="IPR029061">
    <property type="entry name" value="THDP-binding"/>
</dbReference>
<dbReference type="SUPFAM" id="SSF52518">
    <property type="entry name" value="Thiamin diphosphate-binding fold (THDP-binding)"/>
    <property type="match status" value="2"/>
</dbReference>
<comment type="caution">
    <text evidence="4">The sequence shown here is derived from an EMBL/GenBank/DDBJ whole genome shotgun (WGS) entry which is preliminary data.</text>
</comment>
<name>A0A1J5TMM9_9ARCH</name>
<dbReference type="GO" id="GO:0044272">
    <property type="term" value="P:sulfur compound biosynthetic process"/>
    <property type="evidence" value="ECO:0007669"/>
    <property type="project" value="UniProtKB-ARBA"/>
</dbReference>
<dbReference type="Gene3D" id="3.40.50.970">
    <property type="match status" value="2"/>
</dbReference>
<dbReference type="InterPro" id="IPR033248">
    <property type="entry name" value="Transketolase_C"/>
</dbReference>
<protein>
    <submittedName>
        <fullName evidence="4">Transketolase</fullName>
    </submittedName>
</protein>
<proteinExistence type="predicted"/>